<dbReference type="AlphaFoldDB" id="A0A151LSM5"/>
<feature type="compositionally biased region" description="Low complexity" evidence="1">
    <location>
        <begin position="134"/>
        <end position="167"/>
    </location>
</feature>
<feature type="region of interest" description="Disordered" evidence="1">
    <location>
        <begin position="118"/>
        <end position="167"/>
    </location>
</feature>
<dbReference type="KEGG" id="prei:PRSY57_0418100"/>
<sequence length="590" mass="69305">MSDSYEELSEKKKVMGKGSENSCLEKKEKYEKEENYVFIDEKYKEYFDNISDLFEDKIDYILKKHFKKNDPTNKNKLLCLNMCVLWQKKFLYLLSKSLNEYEEYKKLHDLKNDQDMKKIDDKKKEKDDEKEKQIINNNDNNSTSTTTIISTNNNNNNNNNNNINGNDKNINMTEKVDEGINISKDDLEKDLKSFIKNVKVVDNKNIEVIYNKNYVKDDNRPSAKLSTDEIYYLLVESKKSENEYKKKIFTFLKYLPLFIQSIESKSLREKNILEQKLLLNGEDNINDMNNMNNVNNVNNMNNMNNMNNINNMNNMNNINDMNNVNNMNNINQINNVNNINQINNSNNINQINNSNNINQINNSNNINQINNSNNINQINNSNNINQINNANNFNMNNMENPCEENNYNQNMSSLDIKNKLDSIVNFNCNLSENLEDVFKNKMGNLQFKDKNKFFNNFQTDSIDNEINNMNEKQNDDLTNQTYIHNINNLDNVSNLFESKKNNKSLILPLSKVNDLSLINNISRKSNNGVKEETNVNENSFYIYKNNMEKMNLYGLDLLINLNNNLIYKINHVYSLIQFYTMLAKDVFNET</sequence>
<dbReference type="Proteomes" id="UP000076359">
    <property type="component" value="Chromosome 4"/>
</dbReference>
<protein>
    <submittedName>
        <fullName evidence="2">Uncharacterized protein</fullName>
    </submittedName>
</protein>
<name>A0A151LSM5_PLARE</name>
<accession>A0A151LSM5</accession>
<comment type="caution">
    <text evidence="2">The sequence shown here is derived from an EMBL/GenBank/DDBJ whole genome shotgun (WGS) entry which is preliminary data.</text>
</comment>
<proteinExistence type="predicted"/>
<organism evidence="2 3">
    <name type="scientific">Plasmodium reichenowi</name>
    <dbReference type="NCBI Taxonomy" id="5854"/>
    <lineage>
        <taxon>Eukaryota</taxon>
        <taxon>Sar</taxon>
        <taxon>Alveolata</taxon>
        <taxon>Apicomplexa</taxon>
        <taxon>Aconoidasida</taxon>
        <taxon>Haemosporida</taxon>
        <taxon>Plasmodiidae</taxon>
        <taxon>Plasmodium</taxon>
        <taxon>Plasmodium (Laverania)</taxon>
    </lineage>
</organism>
<evidence type="ECO:0000313" key="2">
    <source>
        <dbReference type="EMBL" id="KYO02172.1"/>
    </source>
</evidence>
<dbReference type="VEuPathDB" id="PlasmoDB:PRCDC_0418100"/>
<evidence type="ECO:0000313" key="3">
    <source>
        <dbReference type="Proteomes" id="UP000076359"/>
    </source>
</evidence>
<dbReference type="GeneID" id="30953737"/>
<dbReference type="RefSeq" id="XP_019970802.1">
    <property type="nucleotide sequence ID" value="XM_020114525.1"/>
</dbReference>
<gene>
    <name evidence="2" type="ORF">PRSY57_0418100</name>
</gene>
<feature type="compositionally biased region" description="Basic and acidic residues" evidence="1">
    <location>
        <begin position="118"/>
        <end position="133"/>
    </location>
</feature>
<reference evidence="2 3" key="1">
    <citation type="journal article" date="2016" name="Nat. Commun.">
        <title>Genomes of cryptic chimpanzee Plasmodium species reveal key evolutionary events leading to human malaria.</title>
        <authorList>
            <person name="Sundararaman S.A."/>
            <person name="Plenderleith L.J."/>
            <person name="Liu W."/>
            <person name="Loy D.E."/>
            <person name="Learn G.H."/>
            <person name="Li Y."/>
            <person name="Shaw K.S."/>
            <person name="Ayouba A."/>
            <person name="Peeters M."/>
            <person name="Speede S."/>
            <person name="Shaw G.M."/>
            <person name="Bushman F.D."/>
            <person name="Brisson D."/>
            <person name="Rayner J.C."/>
            <person name="Sharp P.M."/>
            <person name="Hahn B.H."/>
        </authorList>
    </citation>
    <scope>NUCLEOTIDE SEQUENCE [LARGE SCALE GENOMIC DNA]</scope>
    <source>
        <strain evidence="2 3">SY57</strain>
    </source>
</reference>
<dbReference type="EMBL" id="LVLA01000005">
    <property type="protein sequence ID" value="KYO02172.1"/>
    <property type="molecule type" value="Genomic_DNA"/>
</dbReference>
<evidence type="ECO:0000256" key="1">
    <source>
        <dbReference type="SAM" id="MobiDB-lite"/>
    </source>
</evidence>
<dbReference type="VEuPathDB" id="PlasmoDB:PRG01_0425300"/>
<feature type="region of interest" description="Disordered" evidence="1">
    <location>
        <begin position="1"/>
        <end position="22"/>
    </location>
</feature>